<dbReference type="PROSITE" id="PS51379">
    <property type="entry name" value="4FE4S_FER_2"/>
    <property type="match status" value="3"/>
</dbReference>
<dbReference type="Pfam" id="PF12838">
    <property type="entry name" value="Fer4_7"/>
    <property type="match status" value="1"/>
</dbReference>
<dbReference type="InterPro" id="IPR017896">
    <property type="entry name" value="4Fe4S_Fe-S-bd"/>
</dbReference>
<dbReference type="PROSITE" id="PS00198">
    <property type="entry name" value="4FE4S_FER_1"/>
    <property type="match status" value="3"/>
</dbReference>
<evidence type="ECO:0000313" key="13">
    <source>
        <dbReference type="Proteomes" id="UP000593591"/>
    </source>
</evidence>
<evidence type="ECO:0000313" key="10">
    <source>
        <dbReference type="EMBL" id="MBB5218143.1"/>
    </source>
</evidence>
<keyword evidence="4" id="KW-0479">Metal-binding</keyword>
<comment type="similarity">
    <text evidence="2">Belongs to the HdrA family.</text>
</comment>
<dbReference type="Pfam" id="PF00037">
    <property type="entry name" value="Fer4"/>
    <property type="match status" value="1"/>
</dbReference>
<evidence type="ECO:0000256" key="8">
    <source>
        <dbReference type="ARBA" id="ARBA00023014"/>
    </source>
</evidence>
<accession>A0A840SF09</accession>
<dbReference type="GO" id="GO:0046872">
    <property type="term" value="F:metal ion binding"/>
    <property type="evidence" value="ECO:0007669"/>
    <property type="project" value="UniProtKB-KW"/>
</dbReference>
<dbReference type="KEGG" id="trc:DYE49_06645"/>
<dbReference type="GO" id="GO:0051539">
    <property type="term" value="F:4 iron, 4 sulfur cluster binding"/>
    <property type="evidence" value="ECO:0007669"/>
    <property type="project" value="UniProtKB-KW"/>
</dbReference>
<dbReference type="RefSeq" id="WP_184651573.1">
    <property type="nucleotide sequence ID" value="NZ_JACHFR010000001.1"/>
</dbReference>
<comment type="cofactor">
    <cofactor evidence="1">
        <name>FAD</name>
        <dbReference type="ChEBI" id="CHEBI:57692"/>
    </cofactor>
</comment>
<proteinExistence type="inferred from homology"/>
<organism evidence="10 12">
    <name type="scientific">Treponema rectale</name>
    <dbReference type="NCBI Taxonomy" id="744512"/>
    <lineage>
        <taxon>Bacteria</taxon>
        <taxon>Pseudomonadati</taxon>
        <taxon>Spirochaetota</taxon>
        <taxon>Spirochaetia</taxon>
        <taxon>Spirochaetales</taxon>
        <taxon>Treponemataceae</taxon>
        <taxon>Treponema</taxon>
    </lineage>
</organism>
<reference evidence="11 13" key="1">
    <citation type="submission" date="2018-08" db="EMBL/GenBank/DDBJ databases">
        <title>The first complete genome of Treponema rectale (CHPAT), a commensal spirochete of the bovine rectum.</title>
        <authorList>
            <person name="Staton G.J."/>
            <person name="Clegg S.R."/>
            <person name="Carter S.D."/>
            <person name="Radford A.D."/>
            <person name="Darby A."/>
            <person name="Hall N."/>
            <person name="Birtles R.J."/>
            <person name="Evans N.J."/>
        </authorList>
    </citation>
    <scope>NUCLEOTIDE SEQUENCE [LARGE SCALE GENOMIC DNA]</scope>
    <source>
        <strain evidence="11 13">CHPA</strain>
    </source>
</reference>
<dbReference type="AlphaFoldDB" id="A0A840SF09"/>
<keyword evidence="7" id="KW-0408">Iron</keyword>
<dbReference type="PANTHER" id="PTHR43498">
    <property type="entry name" value="FERREDOXIN:COB-COM HETERODISULFIDE REDUCTASE SUBUNIT A"/>
    <property type="match status" value="1"/>
</dbReference>
<dbReference type="SUPFAM" id="SSF51905">
    <property type="entry name" value="FAD/NAD(P)-binding domain"/>
    <property type="match status" value="1"/>
</dbReference>
<gene>
    <name evidence="11" type="ORF">DYE49_06645</name>
    <name evidence="10" type="ORF">HNP77_000487</name>
</gene>
<dbReference type="EMBL" id="JACHFR010000001">
    <property type="protein sequence ID" value="MBB5218143.1"/>
    <property type="molecule type" value="Genomic_DNA"/>
</dbReference>
<feature type="domain" description="4Fe-4S ferredoxin-type" evidence="9">
    <location>
        <begin position="234"/>
        <end position="263"/>
    </location>
</feature>
<evidence type="ECO:0000256" key="2">
    <source>
        <dbReference type="ARBA" id="ARBA00006561"/>
    </source>
</evidence>
<evidence type="ECO:0000259" key="9">
    <source>
        <dbReference type="PROSITE" id="PS51379"/>
    </source>
</evidence>
<sequence length="671" mass="72592">MERIGVFVCHCGTNIAGTVDVEKVAEELGKVDGVVYSTHYTYMCSSAGQKMIEDRIKEDKLTGVVLCSCSPRMHEKTFRACAQRAGLNPFKVEVANIREQCSWVLKDMDKATEKAIALGKAAVAKAILDTPLTEGETPMTKRALVIGGGIAGITAALDIADAGFPVDIVEKKTTVGGKMAMLDKTFPTLDCASCIVTPKMTEVSQNPNIRILSYSEVVGVRGYIGNFEIDIKRYPRYVDETKCTGCGACIEKCPNKKVPNAFNLNLNNRKAIDIPFAQAVPKVAAIDASYCLHMKGLANGKDNVCGFCEKACAAGAINFHQQEEILTEKYGAIIVATGYNPIDLKKFDEYAYSQSPDVVSSLEFERLCNASGPTNGHLLRPSDGKEPKNIVFVQCVGSRCSADSTKGHEYCSKICCMYTAKHAILTRDHYPDTNCYVFYIDVRTPGKNFDEFYRRAVEQYGVHYIKGQVGKVTPLSDGTLDVQGSDLILNRQVHIKADMVVLAASIEADKSARPLATMLTTSMDNNDFFLEAHAKLRPVESPTAGIFLAGCCQGPKDIPETVAQSSGAAAKAICLLVKDKLKSDPCTAHPNENMCNGCGQCANVCPYGAISYVDKDFRGPNRTTITRHVSQVNSAMCHGCGACTVACPSGAMDLHGFSNAQIMSEVDAVFN</sequence>
<dbReference type="Proteomes" id="UP000593591">
    <property type="component" value="Chromosome"/>
</dbReference>
<name>A0A840SF09_9SPIR</name>
<keyword evidence="3" id="KW-0004">4Fe-4S</keyword>
<protein>
    <submittedName>
        <fullName evidence="11">CoB--CoM heterodisulfide reductase iron-sulfur subunit A family protein</fullName>
    </submittedName>
    <submittedName>
        <fullName evidence="10">Heterodisulfide reductase subunit A</fullName>
        <ecNumber evidence="10">1.8.98.1</ecNumber>
    </submittedName>
</protein>
<evidence type="ECO:0000256" key="3">
    <source>
        <dbReference type="ARBA" id="ARBA00022485"/>
    </source>
</evidence>
<dbReference type="InterPro" id="IPR017900">
    <property type="entry name" value="4Fe4S_Fe_S_CS"/>
</dbReference>
<evidence type="ECO:0000256" key="1">
    <source>
        <dbReference type="ARBA" id="ARBA00001974"/>
    </source>
</evidence>
<keyword evidence="8" id="KW-0411">Iron-sulfur</keyword>
<dbReference type="GO" id="GO:0051912">
    <property type="term" value="F:CoB--CoM heterodisulfide reductase activity"/>
    <property type="evidence" value="ECO:0007669"/>
    <property type="project" value="UniProtKB-EC"/>
</dbReference>
<dbReference type="EMBL" id="CP031517">
    <property type="protein sequence ID" value="QOS40149.1"/>
    <property type="molecule type" value="Genomic_DNA"/>
</dbReference>
<keyword evidence="12" id="KW-1185">Reference proteome</keyword>
<keyword evidence="5" id="KW-0285">Flavoprotein</keyword>
<dbReference type="SUPFAM" id="SSF54862">
    <property type="entry name" value="4Fe-4S ferredoxins"/>
    <property type="match status" value="1"/>
</dbReference>
<evidence type="ECO:0000256" key="5">
    <source>
        <dbReference type="ARBA" id="ARBA00022827"/>
    </source>
</evidence>
<feature type="domain" description="4Fe-4S ferredoxin-type" evidence="9">
    <location>
        <begin position="586"/>
        <end position="615"/>
    </location>
</feature>
<dbReference type="Pfam" id="PF13450">
    <property type="entry name" value="NAD_binding_8"/>
    <property type="match status" value="1"/>
</dbReference>
<dbReference type="Gene3D" id="3.30.70.20">
    <property type="match status" value="3"/>
</dbReference>
<evidence type="ECO:0000313" key="11">
    <source>
        <dbReference type="EMBL" id="QOS40149.1"/>
    </source>
</evidence>
<dbReference type="Gene3D" id="3.50.50.60">
    <property type="entry name" value="FAD/NAD(P)-binding domain"/>
    <property type="match status" value="1"/>
</dbReference>
<keyword evidence="6 10" id="KW-0560">Oxidoreductase</keyword>
<evidence type="ECO:0000256" key="4">
    <source>
        <dbReference type="ARBA" id="ARBA00022723"/>
    </source>
</evidence>
<keyword evidence="5" id="KW-0274">FAD</keyword>
<dbReference type="Proteomes" id="UP000578697">
    <property type="component" value="Unassembled WGS sequence"/>
</dbReference>
<dbReference type="EC" id="1.8.98.1" evidence="10"/>
<evidence type="ECO:0000256" key="7">
    <source>
        <dbReference type="ARBA" id="ARBA00023004"/>
    </source>
</evidence>
<evidence type="ECO:0000256" key="6">
    <source>
        <dbReference type="ARBA" id="ARBA00023002"/>
    </source>
</evidence>
<feature type="domain" description="4Fe-4S ferredoxin-type" evidence="9">
    <location>
        <begin position="628"/>
        <end position="657"/>
    </location>
</feature>
<reference evidence="10 12" key="2">
    <citation type="submission" date="2020-08" db="EMBL/GenBank/DDBJ databases">
        <title>Genomic Encyclopedia of Type Strains, Phase IV (KMG-IV): sequencing the most valuable type-strain genomes for metagenomic binning, comparative biology and taxonomic classification.</title>
        <authorList>
            <person name="Goeker M."/>
        </authorList>
    </citation>
    <scope>NUCLEOTIDE SEQUENCE [LARGE SCALE GENOMIC DNA]</scope>
    <source>
        <strain evidence="10 12">DSM 103679</strain>
    </source>
</reference>
<dbReference type="InterPro" id="IPR039650">
    <property type="entry name" value="HdrA-like"/>
</dbReference>
<dbReference type="InterPro" id="IPR036188">
    <property type="entry name" value="FAD/NAD-bd_sf"/>
</dbReference>
<evidence type="ECO:0000313" key="12">
    <source>
        <dbReference type="Proteomes" id="UP000578697"/>
    </source>
</evidence>
<dbReference type="PANTHER" id="PTHR43498:SF1">
    <property type="entry name" value="COB--COM HETERODISULFIDE REDUCTASE IRON-SULFUR SUBUNIT A"/>
    <property type="match status" value="1"/>
</dbReference>